<evidence type="ECO:0000256" key="1">
    <source>
        <dbReference type="ARBA" id="ARBA00022574"/>
    </source>
</evidence>
<dbReference type="AlphaFoldDB" id="A0A2A9NVX9"/>
<dbReference type="GO" id="GO:1990234">
    <property type="term" value="C:transferase complex"/>
    <property type="evidence" value="ECO:0007669"/>
    <property type="project" value="UniProtKB-ARBA"/>
</dbReference>
<sequence>MPAMDTRHADIDLTLVSSPSVIDLTGDISETSIFCDITHDSNDDEIYEYDSDPEVEYETIHGLEMDNDENWKAMLHERSEPPSPSDEKVQMEVEVVENDTRFSTQTKSNIIKYSAITRQEPVVGVVKRSHQTAVFPIPWIECQSRYKSFRYVKLCMVRVPQGSSRKRQRNTVLYSPTSLQRPTRAPGPYRLDLTTSFKRAPACIIRIIQKQDTAVISSSCPGDADDQMNGFNREGSLITWNGTENILPGHSHRAGGDTKYFSVNDVKFDPCSMSFVSSGNDKRVRVWSRDPDTDEYEQEHTLGVFRCAPFELAFKPGTSILAVAERRIHIYANYESSKLKTSLRVCPVADDHNVGSMVWGYNTTEQYLFASSEPESDDCYEGFHRAFNMEKGVCDYELDTSEAGDCMEVVPNGTCFAPSCSSRNMLRIYDIKRKNGCAIHTIRMDDFHLSSDKDGEVNTIATSPGGFYVALGRNDNRIDVYDLRMINKKKLCEYVHKGKCLTSPGFSSYGIVKVQWAEMDNSRLVLVSGGNDDKSGCVRAWDPLQADDDATNGVILAEVRSDVAYFSLGDCMQGSQQLIVYVTFSQVQEQ</sequence>
<name>A0A2A9NVX9_9AGAR</name>
<dbReference type="InterPro" id="IPR001680">
    <property type="entry name" value="WD40_rpt"/>
</dbReference>
<accession>A0A2A9NVX9</accession>
<dbReference type="Gene3D" id="2.130.10.10">
    <property type="entry name" value="YVTN repeat-like/Quinoprotein amine dehydrogenase"/>
    <property type="match status" value="1"/>
</dbReference>
<dbReference type="PANTHER" id="PTHR22847">
    <property type="entry name" value="WD40 REPEAT PROTEIN"/>
    <property type="match status" value="1"/>
</dbReference>
<organism evidence="4 5">
    <name type="scientific">Amanita thiersii Skay4041</name>
    <dbReference type="NCBI Taxonomy" id="703135"/>
    <lineage>
        <taxon>Eukaryota</taxon>
        <taxon>Fungi</taxon>
        <taxon>Dikarya</taxon>
        <taxon>Basidiomycota</taxon>
        <taxon>Agaricomycotina</taxon>
        <taxon>Agaricomycetes</taxon>
        <taxon>Agaricomycetidae</taxon>
        <taxon>Agaricales</taxon>
        <taxon>Pluteineae</taxon>
        <taxon>Amanitaceae</taxon>
        <taxon>Amanita</taxon>
    </lineage>
</organism>
<dbReference type="InterPro" id="IPR015943">
    <property type="entry name" value="WD40/YVTN_repeat-like_dom_sf"/>
</dbReference>
<evidence type="ECO:0000256" key="3">
    <source>
        <dbReference type="PROSITE-ProRule" id="PRU00221"/>
    </source>
</evidence>
<evidence type="ECO:0000313" key="4">
    <source>
        <dbReference type="EMBL" id="PFH51842.1"/>
    </source>
</evidence>
<dbReference type="PROSITE" id="PS50082">
    <property type="entry name" value="WD_REPEATS_2"/>
    <property type="match status" value="1"/>
</dbReference>
<dbReference type="InterPro" id="IPR036322">
    <property type="entry name" value="WD40_repeat_dom_sf"/>
</dbReference>
<dbReference type="SUPFAM" id="SSF50978">
    <property type="entry name" value="WD40 repeat-like"/>
    <property type="match status" value="1"/>
</dbReference>
<dbReference type="EMBL" id="KZ301984">
    <property type="protein sequence ID" value="PFH51842.1"/>
    <property type="molecule type" value="Genomic_DNA"/>
</dbReference>
<dbReference type="OrthoDB" id="10248252at2759"/>
<keyword evidence="2" id="KW-0677">Repeat</keyword>
<evidence type="ECO:0000313" key="5">
    <source>
        <dbReference type="Proteomes" id="UP000242287"/>
    </source>
</evidence>
<feature type="repeat" description="WD" evidence="3">
    <location>
        <begin position="263"/>
        <end position="288"/>
    </location>
</feature>
<keyword evidence="1 3" id="KW-0853">WD repeat</keyword>
<dbReference type="STRING" id="703135.A0A2A9NVX9"/>
<proteinExistence type="predicted"/>
<keyword evidence="5" id="KW-1185">Reference proteome</keyword>
<dbReference type="SMART" id="SM00320">
    <property type="entry name" value="WD40"/>
    <property type="match status" value="3"/>
</dbReference>
<gene>
    <name evidence="4" type="ORF">AMATHDRAFT_46814</name>
</gene>
<reference evidence="4 5" key="1">
    <citation type="submission" date="2014-02" db="EMBL/GenBank/DDBJ databases">
        <title>Transposable element dynamics among asymbiotic and ectomycorrhizal Amanita fungi.</title>
        <authorList>
            <consortium name="DOE Joint Genome Institute"/>
            <person name="Hess J."/>
            <person name="Skrede I."/>
            <person name="Wolfe B."/>
            <person name="LaButti K."/>
            <person name="Ohm R.A."/>
            <person name="Grigoriev I.V."/>
            <person name="Pringle A."/>
        </authorList>
    </citation>
    <scope>NUCLEOTIDE SEQUENCE [LARGE SCALE GENOMIC DNA]</scope>
    <source>
        <strain evidence="4 5">SKay4041</strain>
    </source>
</reference>
<protein>
    <recommendedName>
        <fullName evidence="6">WD40 repeat-like protein</fullName>
    </recommendedName>
</protein>
<dbReference type="Proteomes" id="UP000242287">
    <property type="component" value="Unassembled WGS sequence"/>
</dbReference>
<dbReference type="PANTHER" id="PTHR22847:SF637">
    <property type="entry name" value="WD REPEAT DOMAIN 5B"/>
    <property type="match status" value="1"/>
</dbReference>
<evidence type="ECO:0000256" key="2">
    <source>
        <dbReference type="ARBA" id="ARBA00022737"/>
    </source>
</evidence>
<dbReference type="Pfam" id="PF00400">
    <property type="entry name" value="WD40"/>
    <property type="match status" value="1"/>
</dbReference>
<evidence type="ECO:0008006" key="6">
    <source>
        <dbReference type="Google" id="ProtNLM"/>
    </source>
</evidence>